<proteinExistence type="predicted"/>
<reference evidence="1 2" key="2">
    <citation type="journal article" date="2022" name="Mol. Ecol. Resour.">
        <title>The genomes of chicory, endive, great burdock and yacon provide insights into Asteraceae paleo-polyploidization history and plant inulin production.</title>
        <authorList>
            <person name="Fan W."/>
            <person name="Wang S."/>
            <person name="Wang H."/>
            <person name="Wang A."/>
            <person name="Jiang F."/>
            <person name="Liu H."/>
            <person name="Zhao H."/>
            <person name="Xu D."/>
            <person name="Zhang Y."/>
        </authorList>
    </citation>
    <scope>NUCLEOTIDE SEQUENCE [LARGE SCALE GENOMIC DNA]</scope>
    <source>
        <strain evidence="2">cv. Niubang</strain>
    </source>
</reference>
<protein>
    <submittedName>
        <fullName evidence="1">Uncharacterized protein</fullName>
    </submittedName>
</protein>
<sequence length="78" mass="8869">MNQWERGKQLSFCIPCSCNRSDLKQWSSCINNVKSKLHQWQLPSQTYLLMNPEKLVLSASDKATGDDVDVSKKARGLL</sequence>
<evidence type="ECO:0000313" key="2">
    <source>
        <dbReference type="Proteomes" id="UP001055879"/>
    </source>
</evidence>
<comment type="caution">
    <text evidence="1">The sequence shown here is derived from an EMBL/GenBank/DDBJ whole genome shotgun (WGS) entry which is preliminary data.</text>
</comment>
<keyword evidence="2" id="KW-1185">Reference proteome</keyword>
<gene>
    <name evidence="1" type="ORF">L6452_32821</name>
</gene>
<evidence type="ECO:0000313" key="1">
    <source>
        <dbReference type="EMBL" id="KAI3692995.1"/>
    </source>
</evidence>
<organism evidence="1 2">
    <name type="scientific">Arctium lappa</name>
    <name type="common">Greater burdock</name>
    <name type="synonym">Lappa major</name>
    <dbReference type="NCBI Taxonomy" id="4217"/>
    <lineage>
        <taxon>Eukaryota</taxon>
        <taxon>Viridiplantae</taxon>
        <taxon>Streptophyta</taxon>
        <taxon>Embryophyta</taxon>
        <taxon>Tracheophyta</taxon>
        <taxon>Spermatophyta</taxon>
        <taxon>Magnoliopsida</taxon>
        <taxon>eudicotyledons</taxon>
        <taxon>Gunneridae</taxon>
        <taxon>Pentapetalae</taxon>
        <taxon>asterids</taxon>
        <taxon>campanulids</taxon>
        <taxon>Asterales</taxon>
        <taxon>Asteraceae</taxon>
        <taxon>Carduoideae</taxon>
        <taxon>Cardueae</taxon>
        <taxon>Arctiinae</taxon>
        <taxon>Arctium</taxon>
    </lineage>
</organism>
<reference evidence="2" key="1">
    <citation type="journal article" date="2022" name="Mol. Ecol. Resour.">
        <title>The genomes of chicory, endive, great burdock and yacon provide insights into Asteraceae palaeo-polyploidization history and plant inulin production.</title>
        <authorList>
            <person name="Fan W."/>
            <person name="Wang S."/>
            <person name="Wang H."/>
            <person name="Wang A."/>
            <person name="Jiang F."/>
            <person name="Liu H."/>
            <person name="Zhao H."/>
            <person name="Xu D."/>
            <person name="Zhang Y."/>
        </authorList>
    </citation>
    <scope>NUCLEOTIDE SEQUENCE [LARGE SCALE GENOMIC DNA]</scope>
    <source>
        <strain evidence="2">cv. Niubang</strain>
    </source>
</reference>
<dbReference type="EMBL" id="CM042057">
    <property type="protein sequence ID" value="KAI3692995.1"/>
    <property type="molecule type" value="Genomic_DNA"/>
</dbReference>
<dbReference type="Proteomes" id="UP001055879">
    <property type="component" value="Linkage Group LG11"/>
</dbReference>
<accession>A0ACB8ZA05</accession>
<name>A0ACB8ZA05_ARCLA</name>